<keyword evidence="2" id="KW-1185">Reference proteome</keyword>
<protein>
    <submittedName>
        <fullName evidence="1">Uncharacterized protein</fullName>
    </submittedName>
</protein>
<dbReference type="PROSITE" id="PS51257">
    <property type="entry name" value="PROKAR_LIPOPROTEIN"/>
    <property type="match status" value="1"/>
</dbReference>
<dbReference type="RefSeq" id="WP_149027207.1">
    <property type="nucleotide sequence ID" value="NZ_CP014782.1"/>
</dbReference>
<evidence type="ECO:0000313" key="2">
    <source>
        <dbReference type="Proteomes" id="UP000189545"/>
    </source>
</evidence>
<dbReference type="AlphaFoldDB" id="A0A1S6HJZ8"/>
<evidence type="ECO:0000313" key="1">
    <source>
        <dbReference type="EMBL" id="AQS35865.1"/>
    </source>
</evidence>
<dbReference type="EMBL" id="CP014782">
    <property type="protein sequence ID" value="AQS35865.1"/>
    <property type="molecule type" value="Genomic_DNA"/>
</dbReference>
<gene>
    <name evidence="1" type="ORF">Sps_00671</name>
</gene>
<dbReference type="KEGG" id="spsw:Sps_00671"/>
<dbReference type="Proteomes" id="UP000189545">
    <property type="component" value="Chromosome"/>
</dbReference>
<reference evidence="1 2" key="1">
    <citation type="submission" date="2016-03" db="EMBL/GenBank/DDBJ databases">
        <title>Complete genome sequence of Shewanella psychrophila WP2, a deep sea bacterium isolated from west Pacific sediment.</title>
        <authorList>
            <person name="Xu G."/>
            <person name="Jian H."/>
        </authorList>
    </citation>
    <scope>NUCLEOTIDE SEQUENCE [LARGE SCALE GENOMIC DNA]</scope>
    <source>
        <strain evidence="1 2">WP2</strain>
    </source>
</reference>
<proteinExistence type="predicted"/>
<dbReference type="OrthoDB" id="6401147at2"/>
<accession>A0A1S6HJZ8</accession>
<name>A0A1S6HJZ8_9GAMM</name>
<sequence>MRNRHLLLLSYLFLLSGCNLVITQTYHSNLDGSDRESVALGLVEGQSCQTSALYLISYGESASTQGAIADVKSRMLMEKNQTQFLRSKIRLGDKSLSQLIQVFR</sequence>
<organism evidence="1 2">
    <name type="scientific">Shewanella psychrophila</name>
    <dbReference type="NCBI Taxonomy" id="225848"/>
    <lineage>
        <taxon>Bacteria</taxon>
        <taxon>Pseudomonadati</taxon>
        <taxon>Pseudomonadota</taxon>
        <taxon>Gammaproteobacteria</taxon>
        <taxon>Alteromonadales</taxon>
        <taxon>Shewanellaceae</taxon>
        <taxon>Shewanella</taxon>
    </lineage>
</organism>